<dbReference type="Proteomes" id="UP000033115">
    <property type="component" value="Chromosome"/>
</dbReference>
<accession>A0A0E3K2Z6</accession>
<sequence>MEDSHELNTFSYKIFRKKRKTIGIKITNKGEVIVTSPFGISNETIENIIKKKSSWILSKLNIIKGEKLGEKTSLKNGYKLLYLGIQLKLELIYKKTDNCNFIIDNESFKVYFNSNIELDGDTIKKHVIDIYKKQAKKVLMERTEIYSKLINVNPLKITIKSQKTLWGSCSSKRNINYNYKIIMAPIEVVDYIVVHELCHLVHMNHSKQYWNTVQNILPDYKIRRQWLKDNGFKLMRFFE</sequence>
<reference evidence="2 3" key="1">
    <citation type="journal article" date="2015" name="J. Biotechnol.">
        <title>Complete genome sequence of a malodorant-producing acetogen, Clostridium scatologenes ATCC 25775(T).</title>
        <authorList>
            <person name="Zhu Z."/>
            <person name="Guo T."/>
            <person name="Zheng H."/>
            <person name="Song T."/>
            <person name="Ouyang P."/>
            <person name="Xie J."/>
        </authorList>
    </citation>
    <scope>NUCLEOTIDE SEQUENCE [LARGE SCALE GENOMIC DNA]</scope>
    <source>
        <strain evidence="2 3">ATCC 25775</strain>
    </source>
</reference>
<evidence type="ECO:0000313" key="3">
    <source>
        <dbReference type="Proteomes" id="UP000033115"/>
    </source>
</evidence>
<dbReference type="EMBL" id="CP009933">
    <property type="protein sequence ID" value="AKA70830.1"/>
    <property type="molecule type" value="Genomic_DNA"/>
</dbReference>
<dbReference type="AlphaFoldDB" id="A0A0E3K2Z6"/>
<dbReference type="RefSeq" id="WP_029162716.1">
    <property type="nucleotide sequence ID" value="NZ_CP009933.1"/>
</dbReference>
<dbReference type="STRING" id="1548.CSCA_3705"/>
<organism evidence="2 3">
    <name type="scientific">Clostridium scatologenes</name>
    <dbReference type="NCBI Taxonomy" id="1548"/>
    <lineage>
        <taxon>Bacteria</taxon>
        <taxon>Bacillati</taxon>
        <taxon>Bacillota</taxon>
        <taxon>Clostridia</taxon>
        <taxon>Eubacteriales</taxon>
        <taxon>Clostridiaceae</taxon>
        <taxon>Clostridium</taxon>
    </lineage>
</organism>
<protein>
    <recommendedName>
        <fullName evidence="1">YgjP-like metallopeptidase domain-containing protein</fullName>
    </recommendedName>
</protein>
<evidence type="ECO:0000259" key="1">
    <source>
        <dbReference type="Pfam" id="PF01863"/>
    </source>
</evidence>
<keyword evidence="3" id="KW-1185">Reference proteome</keyword>
<gene>
    <name evidence="2" type="ORF">CSCA_3705</name>
</gene>
<dbReference type="Pfam" id="PF01863">
    <property type="entry name" value="YgjP-like"/>
    <property type="match status" value="1"/>
</dbReference>
<dbReference type="InterPro" id="IPR002725">
    <property type="entry name" value="YgjP-like_metallopeptidase"/>
</dbReference>
<feature type="domain" description="YgjP-like metallopeptidase" evidence="1">
    <location>
        <begin position="20"/>
        <end position="229"/>
    </location>
</feature>
<dbReference type="PANTHER" id="PTHR30399">
    <property type="entry name" value="UNCHARACTERIZED PROTEIN YGJP"/>
    <property type="match status" value="1"/>
</dbReference>
<dbReference type="HOGENOM" id="CLU_065947_2_2_9"/>
<dbReference type="InterPro" id="IPR053136">
    <property type="entry name" value="UTP_pyrophosphatase-like"/>
</dbReference>
<name>A0A0E3K2Z6_CLOSL</name>
<evidence type="ECO:0000313" key="2">
    <source>
        <dbReference type="EMBL" id="AKA70830.1"/>
    </source>
</evidence>
<dbReference type="PANTHER" id="PTHR30399:SF1">
    <property type="entry name" value="UTP PYROPHOSPHATASE"/>
    <property type="match status" value="1"/>
</dbReference>
<dbReference type="KEGG" id="csq:CSCA_3705"/>
<dbReference type="CDD" id="cd07344">
    <property type="entry name" value="M48_yhfN_like"/>
    <property type="match status" value="1"/>
</dbReference>
<proteinExistence type="predicted"/>
<dbReference type="Gene3D" id="3.30.2010.10">
    <property type="entry name" value="Metalloproteases ('zincins'), catalytic domain"/>
    <property type="match status" value="1"/>
</dbReference>